<name>A0A157SZZ8_SACSO</name>
<feature type="domain" description="Transcription regulator PadR N-terminal" evidence="1">
    <location>
        <begin position="30"/>
        <end position="99"/>
    </location>
</feature>
<evidence type="ECO:0000313" key="2">
    <source>
        <dbReference type="EMBL" id="SAI84579.1"/>
    </source>
</evidence>
<gene>
    <name evidence="2" type="ORF">SSOP1_1025</name>
</gene>
<proteinExistence type="predicted"/>
<dbReference type="PANTHER" id="PTHR43252:SF7">
    <property type="entry name" value="TRANSCRIPTIONAL REGULATOR YQJI"/>
    <property type="match status" value="1"/>
</dbReference>
<dbReference type="PATRIC" id="fig|2287.9.peg.1034"/>
<accession>A0A157SZZ8</accession>
<dbReference type="Pfam" id="PF03551">
    <property type="entry name" value="PadR"/>
    <property type="match status" value="1"/>
</dbReference>
<dbReference type="SUPFAM" id="SSF46785">
    <property type="entry name" value="Winged helix' DNA-binding domain"/>
    <property type="match status" value="1"/>
</dbReference>
<evidence type="ECO:0000259" key="1">
    <source>
        <dbReference type="Pfam" id="PF03551"/>
    </source>
</evidence>
<dbReference type="AlphaFoldDB" id="A0A157SZZ8"/>
<sequence length="127" mass="15024">MDKFFIHKFYIVLVVKKTEKILGGIITLLILKTLLEEPKHGYELEKIIREKLDYKLPEGSIYVILKNLERRGLIKPQVMKNERGHDIKKYIITEEGKKFFLSHEKPLIAVRKVLDEIIADIQKLKIR</sequence>
<protein>
    <submittedName>
        <fullName evidence="2">PadR family transcriptional regulator</fullName>
    </submittedName>
</protein>
<dbReference type="EMBL" id="LT549890">
    <property type="protein sequence ID" value="SAI84579.1"/>
    <property type="molecule type" value="Genomic_DNA"/>
</dbReference>
<dbReference type="Gene3D" id="1.10.10.10">
    <property type="entry name" value="Winged helix-like DNA-binding domain superfamily/Winged helix DNA-binding domain"/>
    <property type="match status" value="1"/>
</dbReference>
<dbReference type="Proteomes" id="UP000076770">
    <property type="component" value="Chromosome i"/>
</dbReference>
<dbReference type="InterPro" id="IPR036390">
    <property type="entry name" value="WH_DNA-bd_sf"/>
</dbReference>
<organism evidence="2 3">
    <name type="scientific">Saccharolobus solfataricus</name>
    <name type="common">Sulfolobus solfataricus</name>
    <dbReference type="NCBI Taxonomy" id="2287"/>
    <lineage>
        <taxon>Archaea</taxon>
        <taxon>Thermoproteota</taxon>
        <taxon>Thermoprotei</taxon>
        <taxon>Sulfolobales</taxon>
        <taxon>Sulfolobaceae</taxon>
        <taxon>Saccharolobus</taxon>
    </lineage>
</organism>
<dbReference type="InterPro" id="IPR005149">
    <property type="entry name" value="Tscrpt_reg_PadR_N"/>
</dbReference>
<dbReference type="PANTHER" id="PTHR43252">
    <property type="entry name" value="TRANSCRIPTIONAL REGULATOR YQJI"/>
    <property type="match status" value="1"/>
</dbReference>
<reference evidence="3" key="1">
    <citation type="submission" date="2016-04" db="EMBL/GenBank/DDBJ databases">
        <authorList>
            <person name="Shah S.A."/>
            <person name="Garrett R.A."/>
        </authorList>
    </citation>
    <scope>NUCLEOTIDE SEQUENCE [LARGE SCALE GENOMIC DNA]</scope>
    <source>
        <strain evidence="3">ATCC 35091 / DSM 1616 / JCM 8930 / NBRC 15331 / P1</strain>
    </source>
</reference>
<dbReference type="InterPro" id="IPR036388">
    <property type="entry name" value="WH-like_DNA-bd_sf"/>
</dbReference>
<evidence type="ECO:0000313" key="3">
    <source>
        <dbReference type="Proteomes" id="UP000076770"/>
    </source>
</evidence>